<reference evidence="2" key="1">
    <citation type="submission" date="2007-03" db="EMBL/GenBank/DDBJ databases">
        <title>Annotation of Culex pipiens quinquefasciatus.</title>
        <authorList>
            <consortium name="The Broad Institute Genome Sequencing Platform"/>
            <person name="Atkinson P.W."/>
            <person name="Hemingway J."/>
            <person name="Christensen B.M."/>
            <person name="Higgs S."/>
            <person name="Kodira C."/>
            <person name="Hannick L."/>
            <person name="Megy K."/>
            <person name="O'Leary S."/>
            <person name="Pearson M."/>
            <person name="Haas B.J."/>
            <person name="Mauceli E."/>
            <person name="Wortman J.R."/>
            <person name="Lee N.H."/>
            <person name="Guigo R."/>
            <person name="Stanke M."/>
            <person name="Alvarado L."/>
            <person name="Amedeo P."/>
            <person name="Antoine C.H."/>
            <person name="Arensburger P."/>
            <person name="Bidwell S.L."/>
            <person name="Crawford M."/>
            <person name="Camaro F."/>
            <person name="Devon K."/>
            <person name="Engels R."/>
            <person name="Hammond M."/>
            <person name="Howarth C."/>
            <person name="Koehrsen M."/>
            <person name="Lawson D."/>
            <person name="Montgomery P."/>
            <person name="Nene V."/>
            <person name="Nusbaum C."/>
            <person name="Puiu D."/>
            <person name="Romero-Severson J."/>
            <person name="Severson D.W."/>
            <person name="Shumway M."/>
            <person name="Sisk P."/>
            <person name="Stolte C."/>
            <person name="Zeng Q."/>
            <person name="Eisenstadt E."/>
            <person name="Fraser-Liggett C."/>
            <person name="Strausberg R."/>
            <person name="Galagan J."/>
            <person name="Birren B."/>
            <person name="Collins F.H."/>
        </authorList>
    </citation>
    <scope>NUCLEOTIDE SEQUENCE [LARGE SCALE GENOMIC DNA]</scope>
    <source>
        <strain evidence="2">JHB</strain>
    </source>
</reference>
<dbReference type="KEGG" id="cqu:CpipJ_CPIJ005962"/>
<dbReference type="eggNOG" id="KOG1306">
    <property type="taxonomic scope" value="Eukaryota"/>
</dbReference>
<evidence type="ECO:0000256" key="1">
    <source>
        <dbReference type="SAM" id="MobiDB-lite"/>
    </source>
</evidence>
<gene>
    <name evidence="3" type="primary">6037500</name>
    <name evidence="2" type="ORF">CpipJ_CPIJ005962</name>
</gene>
<dbReference type="Gene3D" id="2.60.40.2030">
    <property type="match status" value="1"/>
</dbReference>
<dbReference type="OrthoDB" id="418484at2759"/>
<evidence type="ECO:0000313" key="2">
    <source>
        <dbReference type="EMBL" id="EDS26143.1"/>
    </source>
</evidence>
<dbReference type="AlphaFoldDB" id="B0WFC6"/>
<feature type="region of interest" description="Disordered" evidence="1">
    <location>
        <begin position="109"/>
        <end position="129"/>
    </location>
</feature>
<name>B0WFC6_CULQU</name>
<protein>
    <submittedName>
        <fullName evidence="2 3">Uncharacterized protein</fullName>
    </submittedName>
</protein>
<dbReference type="VEuPathDB" id="VectorBase:CQUJHB003101"/>
<dbReference type="InParanoid" id="B0WFC6"/>
<proteinExistence type="predicted"/>
<dbReference type="HOGENOM" id="CLU_1950883_0_0_1"/>
<dbReference type="EnsemblMetazoa" id="CPIJ005962-RA">
    <property type="protein sequence ID" value="CPIJ005962-PA"/>
    <property type="gene ID" value="CPIJ005962"/>
</dbReference>
<evidence type="ECO:0000313" key="4">
    <source>
        <dbReference type="Proteomes" id="UP000002320"/>
    </source>
</evidence>
<dbReference type="STRING" id="7176.B0WFC6"/>
<sequence length="129" mass="14197">MTNDTSFIGSIEKTVQLVIIEEGSYEKDVLLYVNLGEPQQVGDDELTGIIEAAESKAAEDLTEEDKMALLGRPKAGDIVRAQLRIKENLPVDIEFNTILTDEVFSASRRPSRIKRPPMATEVEDDGCGS</sequence>
<keyword evidence="4" id="KW-1185">Reference proteome</keyword>
<dbReference type="Proteomes" id="UP000002320">
    <property type="component" value="Unassembled WGS sequence"/>
</dbReference>
<dbReference type="EMBL" id="DS231916">
    <property type="protein sequence ID" value="EDS26143.1"/>
    <property type="molecule type" value="Genomic_DNA"/>
</dbReference>
<accession>B0WFC6</accession>
<organism>
    <name type="scientific">Culex quinquefasciatus</name>
    <name type="common">Southern house mosquito</name>
    <name type="synonym">Culex pungens</name>
    <dbReference type="NCBI Taxonomy" id="7176"/>
    <lineage>
        <taxon>Eukaryota</taxon>
        <taxon>Metazoa</taxon>
        <taxon>Ecdysozoa</taxon>
        <taxon>Arthropoda</taxon>
        <taxon>Hexapoda</taxon>
        <taxon>Insecta</taxon>
        <taxon>Pterygota</taxon>
        <taxon>Neoptera</taxon>
        <taxon>Endopterygota</taxon>
        <taxon>Diptera</taxon>
        <taxon>Nematocera</taxon>
        <taxon>Culicoidea</taxon>
        <taxon>Culicidae</taxon>
        <taxon>Culicinae</taxon>
        <taxon>Culicini</taxon>
        <taxon>Culex</taxon>
        <taxon>Culex</taxon>
    </lineage>
</organism>
<reference evidence="3" key="2">
    <citation type="submission" date="2021-02" db="UniProtKB">
        <authorList>
            <consortium name="EnsemblMetazoa"/>
        </authorList>
    </citation>
    <scope>IDENTIFICATION</scope>
    <source>
        <strain evidence="3">JHB</strain>
    </source>
</reference>
<evidence type="ECO:0000313" key="3">
    <source>
        <dbReference type="EnsemblMetazoa" id="CPIJ005962-PA"/>
    </source>
</evidence>
<dbReference type="VEuPathDB" id="VectorBase:CPIJ005962"/>
<dbReference type="InterPro" id="IPR038081">
    <property type="entry name" value="CalX-like_sf"/>
</dbReference>